<feature type="domain" description="Peptidase S33 tripeptidyl aminopeptidase-like C-terminal" evidence="6">
    <location>
        <begin position="479"/>
        <end position="597"/>
    </location>
</feature>
<dbReference type="VEuPathDB" id="FungiDB:AB675_9067"/>
<feature type="domain" description="AB hydrolase-1" evidence="5">
    <location>
        <begin position="101"/>
        <end position="315"/>
    </location>
</feature>
<comment type="caution">
    <text evidence="7">The sequence shown here is derived from an EMBL/GenBank/DDBJ whole genome shotgun (WGS) entry which is preliminary data.</text>
</comment>
<dbReference type="GO" id="GO:0016787">
    <property type="term" value="F:hydrolase activity"/>
    <property type="evidence" value="ECO:0007669"/>
    <property type="project" value="UniProtKB-KW"/>
</dbReference>
<comment type="similarity">
    <text evidence="1">Belongs to the peptidase S33 family.</text>
</comment>
<feature type="chain" id="PRO_5005856927" evidence="4">
    <location>
        <begin position="21"/>
        <end position="610"/>
    </location>
</feature>
<keyword evidence="2 7" id="KW-0378">Hydrolase</keyword>
<dbReference type="OrthoDB" id="425534at2759"/>
<gene>
    <name evidence="7" type="ORF">AB675_9067</name>
</gene>
<proteinExistence type="inferred from homology"/>
<sequence>MWALFTYAFVFVSLQYIVHAVAPPRRRLHQLSEHSKSDYDWSSITASKDLRWHKCYEEYQCARLTVPLDWTNSSNENEVHLALVKLSAKVGNSEPSFGGSIILNPGGPSGSGTDDIRWNGHAIQNIADGDKHFEIVSFDPRAVHRTTPTPACFDNDEARDRYNELNELAGSPGVRSSLDIKWALAQGFGLLCENATHGVYPNGDNIKQFSSTALVARDMVRIIDAMAEERNQAASVGTESIQKNLGSSSPPLLNYWGFSYGTYLGNTFASMFPERIGRMILDGNVDPVDYAATGWSTNLNDNNLVWRTFFEWCFDAGTACALHSQQFQSALNMHAKVIDLYESIRQDPVPYIDQEGRIHVLTYFNLEFTMHPYAYNPWHSWPRLATNIASLLSGDPLPFLNLTPPDPSDPPPDTDNVHHKEDSSPDPRFLNRTDPYPPSYPHELEAAVSILCGDGDPLTSETKSDFSSYLDHLVNQSALIGPTWAQITLPCRHWPSSLRPAERNRFTGPFGSKLADYDNGARANGWARPLLFIGNTADPVTPLKNARSNSVTHEGSRVLTLNSPGHCSGPNQPSRCVWEAERRFYNDGELPDQGKVCEVDWKPWDRKIGG</sequence>
<dbReference type="InterPro" id="IPR029058">
    <property type="entry name" value="AB_hydrolase_fold"/>
</dbReference>
<dbReference type="PANTHER" id="PTHR43248">
    <property type="entry name" value="2-SUCCINYL-6-HYDROXY-2,4-CYCLOHEXADIENE-1-CARBOXYLATE SYNTHASE"/>
    <property type="match status" value="1"/>
</dbReference>
<dbReference type="Pfam" id="PF00561">
    <property type="entry name" value="Abhydrolase_1"/>
    <property type="match status" value="1"/>
</dbReference>
<dbReference type="Pfam" id="PF08386">
    <property type="entry name" value="Abhydrolase_4"/>
    <property type="match status" value="1"/>
</dbReference>
<evidence type="ECO:0000256" key="1">
    <source>
        <dbReference type="ARBA" id="ARBA00010088"/>
    </source>
</evidence>
<feature type="region of interest" description="Disordered" evidence="3">
    <location>
        <begin position="400"/>
        <end position="436"/>
    </location>
</feature>
<reference evidence="7 8" key="1">
    <citation type="submission" date="2015-06" db="EMBL/GenBank/DDBJ databases">
        <title>Draft genome of the ant-associated black yeast Phialophora attae CBS 131958.</title>
        <authorList>
            <person name="Moreno L.F."/>
            <person name="Stielow B.J."/>
            <person name="de Hoog S."/>
            <person name="Vicente V.A."/>
            <person name="Weiss V.A."/>
            <person name="de Vries M."/>
            <person name="Cruz L.M."/>
            <person name="Souza E.M."/>
        </authorList>
    </citation>
    <scope>NUCLEOTIDE SEQUENCE [LARGE SCALE GENOMIC DNA]</scope>
    <source>
        <strain evidence="7 8">CBS 131958</strain>
    </source>
</reference>
<dbReference type="RefSeq" id="XP_018001334.1">
    <property type="nucleotide sequence ID" value="XM_018149571.1"/>
</dbReference>
<dbReference type="STRING" id="1664694.A0A0N0NN97"/>
<organism evidence="7 8">
    <name type="scientific">Cyphellophora attinorum</name>
    <dbReference type="NCBI Taxonomy" id="1664694"/>
    <lineage>
        <taxon>Eukaryota</taxon>
        <taxon>Fungi</taxon>
        <taxon>Dikarya</taxon>
        <taxon>Ascomycota</taxon>
        <taxon>Pezizomycotina</taxon>
        <taxon>Eurotiomycetes</taxon>
        <taxon>Chaetothyriomycetidae</taxon>
        <taxon>Chaetothyriales</taxon>
        <taxon>Cyphellophoraceae</taxon>
        <taxon>Cyphellophora</taxon>
    </lineage>
</organism>
<dbReference type="Proteomes" id="UP000038010">
    <property type="component" value="Unassembled WGS sequence"/>
</dbReference>
<evidence type="ECO:0000259" key="5">
    <source>
        <dbReference type="Pfam" id="PF00561"/>
    </source>
</evidence>
<keyword evidence="4" id="KW-0732">Signal</keyword>
<accession>A0A0N0NN97</accession>
<dbReference type="PANTHER" id="PTHR43248:SF25">
    <property type="entry name" value="AB HYDROLASE-1 DOMAIN-CONTAINING PROTEIN-RELATED"/>
    <property type="match status" value="1"/>
</dbReference>
<evidence type="ECO:0000256" key="2">
    <source>
        <dbReference type="ARBA" id="ARBA00022801"/>
    </source>
</evidence>
<dbReference type="GeneID" id="28741451"/>
<evidence type="ECO:0000256" key="3">
    <source>
        <dbReference type="SAM" id="MobiDB-lite"/>
    </source>
</evidence>
<dbReference type="InterPro" id="IPR013595">
    <property type="entry name" value="Pept_S33_TAP-like_C"/>
</dbReference>
<feature type="compositionally biased region" description="Pro residues" evidence="3">
    <location>
        <begin position="404"/>
        <end position="413"/>
    </location>
</feature>
<dbReference type="Gene3D" id="3.40.50.1820">
    <property type="entry name" value="alpha/beta hydrolase"/>
    <property type="match status" value="1"/>
</dbReference>
<evidence type="ECO:0000313" key="8">
    <source>
        <dbReference type="Proteomes" id="UP000038010"/>
    </source>
</evidence>
<protein>
    <submittedName>
        <fullName evidence="7">Putative hydrolase</fullName>
    </submittedName>
</protein>
<evidence type="ECO:0000313" key="7">
    <source>
        <dbReference type="EMBL" id="KPI41371.1"/>
    </source>
</evidence>
<dbReference type="InterPro" id="IPR000073">
    <property type="entry name" value="AB_hydrolase_1"/>
</dbReference>
<feature type="compositionally biased region" description="Basic and acidic residues" evidence="3">
    <location>
        <begin position="415"/>
        <end position="431"/>
    </location>
</feature>
<evidence type="ECO:0000256" key="4">
    <source>
        <dbReference type="SAM" id="SignalP"/>
    </source>
</evidence>
<dbReference type="InterPro" id="IPR051601">
    <property type="entry name" value="Serine_prot/Carboxylest_S33"/>
</dbReference>
<dbReference type="SUPFAM" id="SSF53474">
    <property type="entry name" value="alpha/beta-Hydrolases"/>
    <property type="match status" value="2"/>
</dbReference>
<feature type="signal peptide" evidence="4">
    <location>
        <begin position="1"/>
        <end position="20"/>
    </location>
</feature>
<evidence type="ECO:0000259" key="6">
    <source>
        <dbReference type="Pfam" id="PF08386"/>
    </source>
</evidence>
<keyword evidence="8" id="KW-1185">Reference proteome</keyword>
<name>A0A0N0NN97_9EURO</name>
<dbReference type="EMBL" id="LFJN01000009">
    <property type="protein sequence ID" value="KPI41371.1"/>
    <property type="molecule type" value="Genomic_DNA"/>
</dbReference>
<dbReference type="AlphaFoldDB" id="A0A0N0NN97"/>